<dbReference type="Proteomes" id="UP001283361">
    <property type="component" value="Unassembled WGS sequence"/>
</dbReference>
<organism evidence="2 3">
    <name type="scientific">Elysia crispata</name>
    <name type="common">lettuce slug</name>
    <dbReference type="NCBI Taxonomy" id="231223"/>
    <lineage>
        <taxon>Eukaryota</taxon>
        <taxon>Metazoa</taxon>
        <taxon>Spiralia</taxon>
        <taxon>Lophotrochozoa</taxon>
        <taxon>Mollusca</taxon>
        <taxon>Gastropoda</taxon>
        <taxon>Heterobranchia</taxon>
        <taxon>Euthyneura</taxon>
        <taxon>Panpulmonata</taxon>
        <taxon>Sacoglossa</taxon>
        <taxon>Placobranchoidea</taxon>
        <taxon>Plakobranchidae</taxon>
        <taxon>Elysia</taxon>
    </lineage>
</organism>
<protein>
    <submittedName>
        <fullName evidence="2">Uncharacterized protein</fullName>
    </submittedName>
</protein>
<evidence type="ECO:0000313" key="2">
    <source>
        <dbReference type="EMBL" id="KAK3740867.1"/>
    </source>
</evidence>
<dbReference type="AlphaFoldDB" id="A0AAE0YE36"/>
<accession>A0AAE0YE36</accession>
<gene>
    <name evidence="2" type="ORF">RRG08_011329</name>
</gene>
<dbReference type="EMBL" id="JAWDGP010006457">
    <property type="protein sequence ID" value="KAK3740867.1"/>
    <property type="molecule type" value="Genomic_DNA"/>
</dbReference>
<keyword evidence="3" id="KW-1185">Reference proteome</keyword>
<proteinExistence type="predicted"/>
<name>A0AAE0YE36_9GAST</name>
<comment type="caution">
    <text evidence="2">The sequence shown here is derived from an EMBL/GenBank/DDBJ whole genome shotgun (WGS) entry which is preliminary data.</text>
</comment>
<sequence length="92" mass="10679">MFVEGISKGISPLLMRYQWDLRLGINQSLVTYHEPYLSLIHCTNAPHLRTHPQPHEYRATKASQSETHSRPHTTQWLSNASNRAHLSNKVEY</sequence>
<feature type="region of interest" description="Disordered" evidence="1">
    <location>
        <begin position="50"/>
        <end position="92"/>
    </location>
</feature>
<reference evidence="2" key="1">
    <citation type="journal article" date="2023" name="G3 (Bethesda)">
        <title>A reference genome for the long-term kleptoplast-retaining sea slug Elysia crispata morphotype clarki.</title>
        <authorList>
            <person name="Eastman K.E."/>
            <person name="Pendleton A.L."/>
            <person name="Shaikh M.A."/>
            <person name="Suttiyut T."/>
            <person name="Ogas R."/>
            <person name="Tomko P."/>
            <person name="Gavelis G."/>
            <person name="Widhalm J.R."/>
            <person name="Wisecaver J.H."/>
        </authorList>
    </citation>
    <scope>NUCLEOTIDE SEQUENCE</scope>
    <source>
        <strain evidence="2">ECLA1</strain>
    </source>
</reference>
<evidence type="ECO:0000256" key="1">
    <source>
        <dbReference type="SAM" id="MobiDB-lite"/>
    </source>
</evidence>
<evidence type="ECO:0000313" key="3">
    <source>
        <dbReference type="Proteomes" id="UP001283361"/>
    </source>
</evidence>
<feature type="compositionally biased region" description="Polar residues" evidence="1">
    <location>
        <begin position="61"/>
        <end position="85"/>
    </location>
</feature>